<organism evidence="2">
    <name type="scientific">Anopheles triannulatus</name>
    <dbReference type="NCBI Taxonomy" id="58253"/>
    <lineage>
        <taxon>Eukaryota</taxon>
        <taxon>Metazoa</taxon>
        <taxon>Ecdysozoa</taxon>
        <taxon>Arthropoda</taxon>
        <taxon>Hexapoda</taxon>
        <taxon>Insecta</taxon>
        <taxon>Pterygota</taxon>
        <taxon>Neoptera</taxon>
        <taxon>Endopterygota</taxon>
        <taxon>Diptera</taxon>
        <taxon>Nematocera</taxon>
        <taxon>Culicoidea</taxon>
        <taxon>Culicidae</taxon>
        <taxon>Anophelinae</taxon>
        <taxon>Anopheles</taxon>
    </lineage>
</organism>
<sequence>MFLIVGSGLLWIGFVGSNSAGIISEESRFLFINFEESCCICIWTFLRCCCFCGVSCIVCTRGTTVGVPDPVPDGVLLLSEAALGTAELTLTSGGIGCCAAVW</sequence>
<evidence type="ECO:0000313" key="2">
    <source>
        <dbReference type="EMBL" id="MBW48492.1"/>
    </source>
</evidence>
<accession>A0A2M4B661</accession>
<feature type="chain" id="PRO_5014999101" evidence="1">
    <location>
        <begin position="18"/>
        <end position="102"/>
    </location>
</feature>
<keyword evidence="1" id="KW-0732">Signal</keyword>
<reference evidence="2" key="1">
    <citation type="submission" date="2018-01" db="EMBL/GenBank/DDBJ databases">
        <title>An insight into the sialome of Amazonian anophelines.</title>
        <authorList>
            <person name="Ribeiro J.M."/>
            <person name="Scarpassa V."/>
            <person name="Calvo E."/>
        </authorList>
    </citation>
    <scope>NUCLEOTIDE SEQUENCE</scope>
    <source>
        <tissue evidence="2">Salivary glands</tissue>
    </source>
</reference>
<proteinExistence type="predicted"/>
<name>A0A2M4B661_9DIPT</name>
<protein>
    <submittedName>
        <fullName evidence="2">Putative secreted protein</fullName>
    </submittedName>
</protein>
<feature type="signal peptide" evidence="1">
    <location>
        <begin position="1"/>
        <end position="17"/>
    </location>
</feature>
<dbReference type="AlphaFoldDB" id="A0A2M4B661"/>
<dbReference type="EMBL" id="GGFK01015171">
    <property type="protein sequence ID" value="MBW48492.1"/>
    <property type="molecule type" value="Transcribed_RNA"/>
</dbReference>
<evidence type="ECO:0000256" key="1">
    <source>
        <dbReference type="SAM" id="SignalP"/>
    </source>
</evidence>